<organism evidence="3 4">
    <name type="scientific">Marivivens donghaensis</name>
    <dbReference type="NCBI Taxonomy" id="1699413"/>
    <lineage>
        <taxon>Bacteria</taxon>
        <taxon>Pseudomonadati</taxon>
        <taxon>Pseudomonadota</taxon>
        <taxon>Alphaproteobacteria</taxon>
        <taxon>Rhodobacterales</taxon>
        <taxon>Paracoccaceae</taxon>
        <taxon>Marivivens group</taxon>
        <taxon>Marivivens</taxon>
    </lineage>
</organism>
<feature type="coiled-coil region" evidence="1">
    <location>
        <begin position="139"/>
        <end position="197"/>
    </location>
</feature>
<dbReference type="EMBL" id="JAATOP010000003">
    <property type="protein sequence ID" value="NIY71911.1"/>
    <property type="molecule type" value="Genomic_DNA"/>
</dbReference>
<comment type="caution">
    <text evidence="3">The sequence shown here is derived from an EMBL/GenBank/DDBJ whole genome shotgun (WGS) entry which is preliminary data.</text>
</comment>
<protein>
    <submittedName>
        <fullName evidence="3">AAA family ATPase</fullName>
    </submittedName>
</protein>
<sequence length="615" mass="68811">MWISNITVEGGILDGYRQSFSEGLNVIIGARGTGKSSVIELIRFCLDAAPYSDSAARAAREHALGILGDGKVTLELQNEHSTITVSRTANDDTPERNGEYLSPFIFSQAEIETVGLRAKSRLRLLDGFLEDNFDQRRNLNYLRSQITSVTSEIRELQAEIRSLEERTEDIEEVEKRLKKLNQEAEEHSQLHLELISEREELSALTPSLTSSRVKIDGYERYIEDARDWIEAVEKLAQSVPSIGTFPTEANENDFKEFTRNHLESAQKLISAALSKVEETRTAAVENLGFARERRVLLENHARSIRQRIESKQQGASEIDRRKSELAQQISVLRSVVELTEDRIARANSLAQKRAVLLRELEDQISARSETRTEIADHLTDMLGPNIRVQLLPFSQTDEYESALLNALRGSGIRYNELIPKIISTFSPPELASAAEAMDIEFVSNQLGINGERAWRLCQALSEPEGAELFVVDVDDDVNIELLDNTDYKGIDFLSMGQRCTAILPIILQHAERTIVLDQPEDHLDNAFVVNTLVRSIKARSHSAQTIVATHNPNIPVIGEAVTVKSMESDGRRCFVESAGAVFSPAIVSSITSIMEGGREAFDLRARFYSENNSND</sequence>
<keyword evidence="4" id="KW-1185">Reference proteome</keyword>
<gene>
    <name evidence="3" type="ORF">HCZ30_05615</name>
</gene>
<keyword evidence="1" id="KW-0175">Coiled coil</keyword>
<dbReference type="Gene3D" id="3.40.50.300">
    <property type="entry name" value="P-loop containing nucleotide triphosphate hydrolases"/>
    <property type="match status" value="2"/>
</dbReference>
<dbReference type="RefSeq" id="WP_167637283.1">
    <property type="nucleotide sequence ID" value="NZ_JAATOP010000003.1"/>
</dbReference>
<dbReference type="InterPro" id="IPR038729">
    <property type="entry name" value="Rad50/SbcC_AAA"/>
</dbReference>
<reference evidence="3 4" key="1">
    <citation type="submission" date="2020-03" db="EMBL/GenBank/DDBJ databases">
        <title>Bacterial isolates of synthetic phycosphere.</title>
        <authorList>
            <person name="Fu H."/>
            <person name="Moran M.A."/>
        </authorList>
    </citation>
    <scope>NUCLEOTIDE SEQUENCE [LARGE SCALE GENOMIC DNA]</scope>
    <source>
        <strain evidence="3 4">HF1</strain>
    </source>
</reference>
<feature type="domain" description="Rad50/SbcC-type AAA" evidence="2">
    <location>
        <begin position="20"/>
        <end position="185"/>
    </location>
</feature>
<dbReference type="InterPro" id="IPR027417">
    <property type="entry name" value="P-loop_NTPase"/>
</dbReference>
<evidence type="ECO:0000259" key="2">
    <source>
        <dbReference type="Pfam" id="PF13476"/>
    </source>
</evidence>
<evidence type="ECO:0000256" key="1">
    <source>
        <dbReference type="SAM" id="Coils"/>
    </source>
</evidence>
<proteinExistence type="predicted"/>
<accession>A0ABX0VXB0</accession>
<dbReference type="Proteomes" id="UP000709466">
    <property type="component" value="Unassembled WGS sequence"/>
</dbReference>
<dbReference type="Pfam" id="PF13476">
    <property type="entry name" value="AAA_23"/>
    <property type="match status" value="1"/>
</dbReference>
<dbReference type="PANTHER" id="PTHR32182:SF22">
    <property type="entry name" value="ATP-DEPENDENT ENDONUCLEASE, OLD FAMILY-RELATED"/>
    <property type="match status" value="1"/>
</dbReference>
<evidence type="ECO:0000313" key="3">
    <source>
        <dbReference type="EMBL" id="NIY71911.1"/>
    </source>
</evidence>
<dbReference type="PANTHER" id="PTHR32182">
    <property type="entry name" value="DNA REPLICATION AND REPAIR PROTEIN RECF"/>
    <property type="match status" value="1"/>
</dbReference>
<evidence type="ECO:0000313" key="4">
    <source>
        <dbReference type="Proteomes" id="UP000709466"/>
    </source>
</evidence>
<dbReference type="SUPFAM" id="SSF52540">
    <property type="entry name" value="P-loop containing nucleoside triphosphate hydrolases"/>
    <property type="match status" value="1"/>
</dbReference>
<name>A0ABX0VXB0_9RHOB</name>